<feature type="transmembrane region" description="Helical" evidence="6">
    <location>
        <begin position="55"/>
        <end position="74"/>
    </location>
</feature>
<keyword evidence="3 6" id="KW-0812">Transmembrane</keyword>
<feature type="transmembrane region" description="Helical" evidence="6">
    <location>
        <begin position="312"/>
        <end position="329"/>
    </location>
</feature>
<keyword evidence="5 6" id="KW-0472">Membrane</keyword>
<name>A0A5C5Y2V5_9PLAN</name>
<evidence type="ECO:0000313" key="8">
    <source>
        <dbReference type="Proteomes" id="UP000317238"/>
    </source>
</evidence>
<dbReference type="InterPro" id="IPR001851">
    <property type="entry name" value="ABC_transp_permease"/>
</dbReference>
<feature type="transmembrane region" description="Helical" evidence="6">
    <location>
        <begin position="176"/>
        <end position="197"/>
    </location>
</feature>
<keyword evidence="4 6" id="KW-1133">Transmembrane helix</keyword>
<dbReference type="EMBL" id="SJPL01000001">
    <property type="protein sequence ID" value="TWT69308.1"/>
    <property type="molecule type" value="Genomic_DNA"/>
</dbReference>
<comment type="caution">
    <text evidence="7">The sequence shown here is derived from an EMBL/GenBank/DDBJ whole genome shotgun (WGS) entry which is preliminary data.</text>
</comment>
<dbReference type="AlphaFoldDB" id="A0A5C5Y2V5"/>
<dbReference type="PANTHER" id="PTHR32196">
    <property type="entry name" value="ABC TRANSPORTER PERMEASE PROTEIN YPHD-RELATED-RELATED"/>
    <property type="match status" value="1"/>
</dbReference>
<dbReference type="OrthoDB" id="9784538at2"/>
<evidence type="ECO:0000256" key="5">
    <source>
        <dbReference type="ARBA" id="ARBA00023136"/>
    </source>
</evidence>
<dbReference type="CDD" id="cd06579">
    <property type="entry name" value="TM_PBP1_transp_AraH_like"/>
    <property type="match status" value="1"/>
</dbReference>
<dbReference type="RefSeq" id="WP_146438792.1">
    <property type="nucleotide sequence ID" value="NZ_SJPL01000001.1"/>
</dbReference>
<evidence type="ECO:0000256" key="6">
    <source>
        <dbReference type="SAM" id="Phobius"/>
    </source>
</evidence>
<keyword evidence="8" id="KW-1185">Reference proteome</keyword>
<dbReference type="Pfam" id="PF02653">
    <property type="entry name" value="BPD_transp_2"/>
    <property type="match status" value="1"/>
</dbReference>
<comment type="subcellular location">
    <subcellularLocation>
        <location evidence="1">Cell membrane</location>
        <topology evidence="1">Multi-pass membrane protein</topology>
    </subcellularLocation>
</comment>
<feature type="transmembrane region" description="Helical" evidence="6">
    <location>
        <begin position="17"/>
        <end position="34"/>
    </location>
</feature>
<reference evidence="7 8" key="1">
    <citation type="submission" date="2019-02" db="EMBL/GenBank/DDBJ databases">
        <title>Deep-cultivation of Planctomycetes and their phenomic and genomic characterization uncovers novel biology.</title>
        <authorList>
            <person name="Wiegand S."/>
            <person name="Jogler M."/>
            <person name="Boedeker C."/>
            <person name="Pinto D."/>
            <person name="Vollmers J."/>
            <person name="Rivas-Marin E."/>
            <person name="Kohn T."/>
            <person name="Peeters S.H."/>
            <person name="Heuer A."/>
            <person name="Rast P."/>
            <person name="Oberbeckmann S."/>
            <person name="Bunk B."/>
            <person name="Jeske O."/>
            <person name="Meyerdierks A."/>
            <person name="Storesund J.E."/>
            <person name="Kallscheuer N."/>
            <person name="Luecker S."/>
            <person name="Lage O.M."/>
            <person name="Pohl T."/>
            <person name="Merkel B.J."/>
            <person name="Hornburger P."/>
            <person name="Mueller R.-W."/>
            <person name="Bruemmer F."/>
            <person name="Labrenz M."/>
            <person name="Spormann A.M."/>
            <person name="Op Den Camp H."/>
            <person name="Overmann J."/>
            <person name="Amann R."/>
            <person name="Jetten M.S.M."/>
            <person name="Mascher T."/>
            <person name="Medema M.H."/>
            <person name="Devos D.P."/>
            <person name="Kaster A.-K."/>
            <person name="Ovreas L."/>
            <person name="Rohde M."/>
            <person name="Galperin M.Y."/>
            <person name="Jogler C."/>
        </authorList>
    </citation>
    <scope>NUCLEOTIDE SEQUENCE [LARGE SCALE GENOMIC DNA]</scope>
    <source>
        <strain evidence="7 8">Pan14r</strain>
    </source>
</reference>
<keyword evidence="2" id="KW-1003">Cell membrane</keyword>
<evidence type="ECO:0000256" key="3">
    <source>
        <dbReference type="ARBA" id="ARBA00022692"/>
    </source>
</evidence>
<evidence type="ECO:0000256" key="4">
    <source>
        <dbReference type="ARBA" id="ARBA00022989"/>
    </source>
</evidence>
<evidence type="ECO:0000256" key="2">
    <source>
        <dbReference type="ARBA" id="ARBA00022475"/>
    </source>
</evidence>
<evidence type="ECO:0000313" key="7">
    <source>
        <dbReference type="EMBL" id="TWT69308.1"/>
    </source>
</evidence>
<organism evidence="7 8">
    <name type="scientific">Crateriforma conspicua</name>
    <dbReference type="NCBI Taxonomy" id="2527996"/>
    <lineage>
        <taxon>Bacteria</taxon>
        <taxon>Pseudomonadati</taxon>
        <taxon>Planctomycetota</taxon>
        <taxon>Planctomycetia</taxon>
        <taxon>Planctomycetales</taxon>
        <taxon>Planctomycetaceae</taxon>
        <taxon>Crateriforma</taxon>
    </lineage>
</organism>
<accession>A0A5C5Y2V5</accession>
<dbReference type="Proteomes" id="UP000317238">
    <property type="component" value="Unassembled WGS sequence"/>
</dbReference>
<gene>
    <name evidence="7" type="primary">ytfT</name>
    <name evidence="7" type="ORF">Pan14r_15930</name>
</gene>
<evidence type="ECO:0000256" key="1">
    <source>
        <dbReference type="ARBA" id="ARBA00004651"/>
    </source>
</evidence>
<feature type="transmembrane region" description="Helical" evidence="6">
    <location>
        <begin position="287"/>
        <end position="306"/>
    </location>
</feature>
<protein>
    <submittedName>
        <fullName evidence="7">Inner membrane ABC transporter permease protein YtfT</fullName>
    </submittedName>
</protein>
<proteinExistence type="predicted"/>
<dbReference type="PANTHER" id="PTHR32196:SF19">
    <property type="entry name" value="GALACTOFURANOSE TRANSPORTER PERMEASE PROTEIN YTFT"/>
    <property type="match status" value="1"/>
</dbReference>
<sequence length="339" mass="35410">MTTHDPPWYRRFVDSTIFWPLMALAALLIFNAFSSPSFFDIQVRDGHLYGSLVDVLNRGSIGIILAVGMTLVIATGGVDLSVGSIMAISGAVAALLLTETSQPFPVVIVAALSASLIAGAINGVLVSIVGIQPIVATLILMVSGRGIARYITGEKVIALVDDQFSPAFDFIGNGHFLGLPFTVTLFVLLFLATLLIVRRTAVGLFIEAVGANPNASRAVGIHAHGVKIAVYMFSGLCAGIAGLIDASNINAADTVNAGVFTELDAIFAVVVGGTALSGGRFSLTGSLIGAILLQTLLTTMYTFGVAPDVAPVPKAAVILFVCLLQSDVFRRMVFRRAKA</sequence>
<dbReference type="GO" id="GO:0022857">
    <property type="term" value="F:transmembrane transporter activity"/>
    <property type="evidence" value="ECO:0007669"/>
    <property type="project" value="InterPro"/>
</dbReference>
<dbReference type="GO" id="GO:0005886">
    <property type="term" value="C:plasma membrane"/>
    <property type="evidence" value="ECO:0007669"/>
    <property type="project" value="UniProtKB-SubCell"/>
</dbReference>